<dbReference type="Proteomes" id="UP000252517">
    <property type="component" value="Unassembled WGS sequence"/>
</dbReference>
<dbReference type="EMBL" id="JPWH01000009">
    <property type="protein sequence ID" value="RCK49820.1"/>
    <property type="molecule type" value="Genomic_DNA"/>
</dbReference>
<dbReference type="Pfam" id="PF13817">
    <property type="entry name" value="DDE_Tnp_IS66_C"/>
    <property type="match status" value="1"/>
</dbReference>
<feature type="domain" description="Transposase IS66 C-terminal" evidence="2">
    <location>
        <begin position="252"/>
        <end position="289"/>
    </location>
</feature>
<organism evidence="3 4">
    <name type="scientific">Thalassospira profundimaris</name>
    <dbReference type="NCBI Taxonomy" id="502049"/>
    <lineage>
        <taxon>Bacteria</taxon>
        <taxon>Pseudomonadati</taxon>
        <taxon>Pseudomonadota</taxon>
        <taxon>Alphaproteobacteria</taxon>
        <taxon>Rhodospirillales</taxon>
        <taxon>Thalassospiraceae</taxon>
        <taxon>Thalassospira</taxon>
    </lineage>
</organism>
<dbReference type="OrthoDB" id="9800877at2"/>
<feature type="non-terminal residue" evidence="3">
    <location>
        <position position="1"/>
    </location>
</feature>
<feature type="domain" description="Transposase IS66 central" evidence="1">
    <location>
        <begin position="1"/>
        <end position="245"/>
    </location>
</feature>
<dbReference type="RefSeq" id="WP_114088617.1">
    <property type="nucleotide sequence ID" value="NZ_JPWH01000009.1"/>
</dbReference>
<evidence type="ECO:0000313" key="4">
    <source>
        <dbReference type="Proteomes" id="UP000252517"/>
    </source>
</evidence>
<evidence type="ECO:0000259" key="1">
    <source>
        <dbReference type="Pfam" id="PF03050"/>
    </source>
</evidence>
<evidence type="ECO:0000259" key="2">
    <source>
        <dbReference type="Pfam" id="PF13817"/>
    </source>
</evidence>
<dbReference type="PANTHER" id="PTHR33678:SF1">
    <property type="entry name" value="BLL1576 PROTEIN"/>
    <property type="match status" value="1"/>
</dbReference>
<dbReference type="InterPro" id="IPR004291">
    <property type="entry name" value="Transposase_IS66_central"/>
</dbReference>
<proteinExistence type="predicted"/>
<name>A0A367X9N4_9PROT</name>
<accession>A0A367X9N4</accession>
<gene>
    <name evidence="3" type="ORF">TH25_12410</name>
</gene>
<reference evidence="3 4" key="1">
    <citation type="submission" date="2014-07" db="EMBL/GenBank/DDBJ databases">
        <title>Draft genome sequence of Thalassospira profundimaris S25-3-2.</title>
        <authorList>
            <person name="Lai Q."/>
            <person name="Shao Z."/>
        </authorList>
    </citation>
    <scope>NUCLEOTIDE SEQUENCE [LARGE SCALE GENOMIC DNA]</scope>
    <source>
        <strain evidence="3 4">S25-3-2</strain>
    </source>
</reference>
<dbReference type="NCBIfam" id="NF033517">
    <property type="entry name" value="transpos_IS66"/>
    <property type="match status" value="1"/>
</dbReference>
<dbReference type="PANTHER" id="PTHR33678">
    <property type="entry name" value="BLL1576 PROTEIN"/>
    <property type="match status" value="1"/>
</dbReference>
<comment type="caution">
    <text evidence="3">The sequence shown here is derived from an EMBL/GenBank/DDBJ whole genome shotgun (WGS) entry which is preliminary data.</text>
</comment>
<dbReference type="AlphaFoldDB" id="A0A367X9N4"/>
<evidence type="ECO:0000313" key="3">
    <source>
        <dbReference type="EMBL" id="RCK49820.1"/>
    </source>
</evidence>
<sequence length="295" mass="33412">WVGKCASLMRPLIDAIERHVLAGSYLHADDTPVPVLDPGRGKTRQGRLWIYLRDERPHGSDIPPAALYRYTPDRKGLHPQTVLKDFTGHLHADGYAGFNKLYGPGNQPVREVACWAHVRRKIHDVYEKTGSKLAREALDHIGHLFDIERQIINKPPDDRLAVRQSHSLRQLDETKTCFEHSLRKIPGKSDLAGALRYALTRWDALICYAYDGRCEISNNAAERAIRPLAIGRKNWLFAGSDTGGDRAAAIYSLIETAKMQGLDPRKYLSIVLHRIADHPINRIDDLLPWNIDIQD</sequence>
<dbReference type="Pfam" id="PF03050">
    <property type="entry name" value="DDE_Tnp_IS66"/>
    <property type="match status" value="1"/>
</dbReference>
<protein>
    <submittedName>
        <fullName evidence="3">Transposase</fullName>
    </submittedName>
</protein>
<dbReference type="InterPro" id="IPR052344">
    <property type="entry name" value="Transposase-related"/>
</dbReference>
<dbReference type="InterPro" id="IPR039552">
    <property type="entry name" value="IS66_C"/>
</dbReference>